<dbReference type="PANTHER" id="PTHR48475:SF1">
    <property type="entry name" value="RNASE H TYPE-1 DOMAIN-CONTAINING PROTEIN"/>
    <property type="match status" value="1"/>
</dbReference>
<accession>A0AAV7ERJ2</accession>
<dbReference type="Gene3D" id="3.30.420.10">
    <property type="entry name" value="Ribonuclease H-like superfamily/Ribonuclease H"/>
    <property type="match status" value="1"/>
</dbReference>
<keyword evidence="4" id="KW-1185">Reference proteome</keyword>
<evidence type="ECO:0000256" key="1">
    <source>
        <dbReference type="SAM" id="MobiDB-lite"/>
    </source>
</evidence>
<sequence length="221" mass="25355">MAVEMKLLQLNIYGDSALVIKQLTRGFKVKKLKLVPFWKHAGELLAQILEASLHYVPRSENGPADALAGIAASLVQFDERPSRVPICERWVIPPLLEEEIEDEQTEEIKESLPISASQNEAKDWREPISNFLRHDILPVDLRERVQIRRAAPRLARNSTYKLKGWAITGRRCSGTPPKWLKPVNRANSMLITYTSHRCRFTRRSYHGRQSSGDGHHRSYHS</sequence>
<reference evidence="3 4" key="1">
    <citation type="submission" date="2021-07" db="EMBL/GenBank/DDBJ databases">
        <title>The Aristolochia fimbriata genome: insights into angiosperm evolution, floral development and chemical biosynthesis.</title>
        <authorList>
            <person name="Jiao Y."/>
        </authorList>
    </citation>
    <scope>NUCLEOTIDE SEQUENCE [LARGE SCALE GENOMIC DNA]</scope>
    <source>
        <strain evidence="3">IBCAS-2021</strain>
        <tissue evidence="3">Leaf</tissue>
    </source>
</reference>
<dbReference type="PANTHER" id="PTHR48475">
    <property type="entry name" value="RIBONUCLEASE H"/>
    <property type="match status" value="1"/>
</dbReference>
<feature type="domain" description="RNase H type-1" evidence="2">
    <location>
        <begin position="2"/>
        <end position="68"/>
    </location>
</feature>
<evidence type="ECO:0000313" key="4">
    <source>
        <dbReference type="Proteomes" id="UP000825729"/>
    </source>
</evidence>
<dbReference type="AlphaFoldDB" id="A0AAV7ERJ2"/>
<dbReference type="InterPro" id="IPR002156">
    <property type="entry name" value="RNaseH_domain"/>
</dbReference>
<dbReference type="Proteomes" id="UP000825729">
    <property type="component" value="Unassembled WGS sequence"/>
</dbReference>
<dbReference type="SUPFAM" id="SSF53098">
    <property type="entry name" value="Ribonuclease H-like"/>
    <property type="match status" value="1"/>
</dbReference>
<dbReference type="InterPro" id="IPR012337">
    <property type="entry name" value="RNaseH-like_sf"/>
</dbReference>
<dbReference type="InterPro" id="IPR036397">
    <property type="entry name" value="RNaseH_sf"/>
</dbReference>
<gene>
    <name evidence="3" type="ORF">H6P81_010237</name>
</gene>
<feature type="region of interest" description="Disordered" evidence="1">
    <location>
        <begin position="202"/>
        <end position="221"/>
    </location>
</feature>
<evidence type="ECO:0000259" key="2">
    <source>
        <dbReference type="Pfam" id="PF13456"/>
    </source>
</evidence>
<evidence type="ECO:0000313" key="3">
    <source>
        <dbReference type="EMBL" id="KAG9450272.1"/>
    </source>
</evidence>
<protein>
    <recommendedName>
        <fullName evidence="2">RNase H type-1 domain-containing protein</fullName>
    </recommendedName>
</protein>
<dbReference type="EMBL" id="JAINDJ010000004">
    <property type="protein sequence ID" value="KAG9450272.1"/>
    <property type="molecule type" value="Genomic_DNA"/>
</dbReference>
<comment type="caution">
    <text evidence="3">The sequence shown here is derived from an EMBL/GenBank/DDBJ whole genome shotgun (WGS) entry which is preliminary data.</text>
</comment>
<proteinExistence type="predicted"/>
<dbReference type="GO" id="GO:0004523">
    <property type="term" value="F:RNA-DNA hybrid ribonuclease activity"/>
    <property type="evidence" value="ECO:0007669"/>
    <property type="project" value="InterPro"/>
</dbReference>
<organism evidence="3 4">
    <name type="scientific">Aristolochia fimbriata</name>
    <name type="common">White veined hardy Dutchman's pipe vine</name>
    <dbReference type="NCBI Taxonomy" id="158543"/>
    <lineage>
        <taxon>Eukaryota</taxon>
        <taxon>Viridiplantae</taxon>
        <taxon>Streptophyta</taxon>
        <taxon>Embryophyta</taxon>
        <taxon>Tracheophyta</taxon>
        <taxon>Spermatophyta</taxon>
        <taxon>Magnoliopsida</taxon>
        <taxon>Magnoliidae</taxon>
        <taxon>Piperales</taxon>
        <taxon>Aristolochiaceae</taxon>
        <taxon>Aristolochia</taxon>
    </lineage>
</organism>
<dbReference type="GO" id="GO:0003676">
    <property type="term" value="F:nucleic acid binding"/>
    <property type="evidence" value="ECO:0007669"/>
    <property type="project" value="InterPro"/>
</dbReference>
<name>A0AAV7ERJ2_ARIFI</name>
<dbReference type="Pfam" id="PF13456">
    <property type="entry name" value="RVT_3"/>
    <property type="match status" value="1"/>
</dbReference>